<dbReference type="SUPFAM" id="SSF103473">
    <property type="entry name" value="MFS general substrate transporter"/>
    <property type="match status" value="1"/>
</dbReference>
<organism evidence="3 4">
    <name type="scientific">Agromyces agglutinans</name>
    <dbReference type="NCBI Taxonomy" id="2662258"/>
    <lineage>
        <taxon>Bacteria</taxon>
        <taxon>Bacillati</taxon>
        <taxon>Actinomycetota</taxon>
        <taxon>Actinomycetes</taxon>
        <taxon>Micrococcales</taxon>
        <taxon>Microbacteriaceae</taxon>
        <taxon>Agromyces</taxon>
    </lineage>
</organism>
<feature type="region of interest" description="Disordered" evidence="1">
    <location>
        <begin position="1"/>
        <end position="24"/>
    </location>
</feature>
<proteinExistence type="predicted"/>
<keyword evidence="2" id="KW-0472">Membrane</keyword>
<keyword evidence="4" id="KW-1185">Reference proteome</keyword>
<dbReference type="AlphaFoldDB" id="A0A6I2F7E9"/>
<protein>
    <submittedName>
        <fullName evidence="3">Uncharacterized protein</fullName>
    </submittedName>
</protein>
<reference evidence="3 4" key="1">
    <citation type="submission" date="2019-10" db="EMBL/GenBank/DDBJ databases">
        <authorList>
            <person name="Nie G."/>
            <person name="Ming H."/>
            <person name="Yi B."/>
        </authorList>
    </citation>
    <scope>NUCLEOTIDE SEQUENCE [LARGE SCALE GENOMIC DNA]</scope>
    <source>
        <strain evidence="3 4">CFH 90414</strain>
    </source>
</reference>
<dbReference type="InterPro" id="IPR036259">
    <property type="entry name" value="MFS_trans_sf"/>
</dbReference>
<sequence>MTDQHLESSEASEQHDDSTPPPKSGRAAAVWVSLGVVASLLVGCVVFLDNAARFVFHDLGSSAYLAGMIVSMCFAVGVPLAVIVGWIIRRRHLAKTGRRLRWAPLVTAAVCLLLGSPSIFSVASVVRIVEQDAVIAFEESLDDAAVEADGIAHLEWMTERLQLTPLGEPEVRRESCIRAGGVRGVAPVVTIRAEERGARADPLLSNLAMSFWRADGYDPMADAEGTVYLTGVPLEDPYTEILFAPHVPTRGTHELTYHAVCMALPEMVPRV</sequence>
<feature type="compositionally biased region" description="Basic and acidic residues" evidence="1">
    <location>
        <begin position="1"/>
        <end position="18"/>
    </location>
</feature>
<evidence type="ECO:0000313" key="4">
    <source>
        <dbReference type="Proteomes" id="UP000431080"/>
    </source>
</evidence>
<feature type="transmembrane region" description="Helical" evidence="2">
    <location>
        <begin position="100"/>
        <end position="120"/>
    </location>
</feature>
<evidence type="ECO:0000313" key="3">
    <source>
        <dbReference type="EMBL" id="MRG60231.1"/>
    </source>
</evidence>
<accession>A0A6I2F7E9</accession>
<gene>
    <name evidence="3" type="ORF">GE115_10175</name>
</gene>
<dbReference type="Proteomes" id="UP000431080">
    <property type="component" value="Unassembled WGS sequence"/>
</dbReference>
<comment type="caution">
    <text evidence="3">The sequence shown here is derived from an EMBL/GenBank/DDBJ whole genome shotgun (WGS) entry which is preliminary data.</text>
</comment>
<feature type="transmembrane region" description="Helical" evidence="2">
    <location>
        <begin position="63"/>
        <end position="88"/>
    </location>
</feature>
<dbReference type="RefSeq" id="WP_153684694.1">
    <property type="nucleotide sequence ID" value="NZ_WJIF01000005.1"/>
</dbReference>
<evidence type="ECO:0000256" key="2">
    <source>
        <dbReference type="SAM" id="Phobius"/>
    </source>
</evidence>
<feature type="transmembrane region" description="Helical" evidence="2">
    <location>
        <begin position="28"/>
        <end position="48"/>
    </location>
</feature>
<keyword evidence="2" id="KW-0812">Transmembrane</keyword>
<keyword evidence="2" id="KW-1133">Transmembrane helix</keyword>
<name>A0A6I2F7E9_9MICO</name>
<dbReference type="EMBL" id="WJIF01000005">
    <property type="protein sequence ID" value="MRG60231.1"/>
    <property type="molecule type" value="Genomic_DNA"/>
</dbReference>
<evidence type="ECO:0000256" key="1">
    <source>
        <dbReference type="SAM" id="MobiDB-lite"/>
    </source>
</evidence>